<dbReference type="EMBL" id="PFNL01000020">
    <property type="protein sequence ID" value="PIZ47992.1"/>
    <property type="molecule type" value="Genomic_DNA"/>
</dbReference>
<feature type="transmembrane region" description="Helical" evidence="1">
    <location>
        <begin position="82"/>
        <end position="100"/>
    </location>
</feature>
<comment type="caution">
    <text evidence="2">The sequence shown here is derived from an EMBL/GenBank/DDBJ whole genome shotgun (WGS) entry which is preliminary data.</text>
</comment>
<protein>
    <submittedName>
        <fullName evidence="2">Uncharacterized protein</fullName>
    </submittedName>
</protein>
<feature type="transmembrane region" description="Helical" evidence="1">
    <location>
        <begin position="31"/>
        <end position="49"/>
    </location>
</feature>
<reference evidence="3" key="1">
    <citation type="submission" date="2017-09" db="EMBL/GenBank/DDBJ databases">
        <title>Depth-based differentiation of microbial function through sediment-hosted aquifers and enrichment of novel symbionts in the deep terrestrial subsurface.</title>
        <authorList>
            <person name="Probst A.J."/>
            <person name="Ladd B."/>
            <person name="Jarett J.K."/>
            <person name="Geller-Mcgrath D.E."/>
            <person name="Sieber C.M.K."/>
            <person name="Emerson J.B."/>
            <person name="Anantharaman K."/>
            <person name="Thomas B.C."/>
            <person name="Malmstrom R."/>
            <person name="Stieglmeier M."/>
            <person name="Klingl A."/>
            <person name="Woyke T."/>
            <person name="Ryan C.M."/>
            <person name="Banfield J.F."/>
        </authorList>
    </citation>
    <scope>NUCLEOTIDE SEQUENCE [LARGE SCALE GENOMIC DNA]</scope>
</reference>
<sequence length="108" mass="11928">MRKILIGMSCGTVAGIIDIVPMVLQKLTWDANFSAFTMWVVIGFFLSVVNLKINSIMKGIIFSFLVLLPSAILIGWNEPVSLLPIFFMTLILGGLLGLIIDKLTKNEK</sequence>
<evidence type="ECO:0000256" key="1">
    <source>
        <dbReference type="SAM" id="Phobius"/>
    </source>
</evidence>
<keyword evidence="1" id="KW-0472">Membrane</keyword>
<keyword evidence="1" id="KW-1133">Transmembrane helix</keyword>
<organism evidence="2 3">
    <name type="scientific">candidate division WWE3 bacterium CG_4_10_14_0_2_um_filter_41_14</name>
    <dbReference type="NCBI Taxonomy" id="1975072"/>
    <lineage>
        <taxon>Bacteria</taxon>
        <taxon>Katanobacteria</taxon>
    </lineage>
</organism>
<name>A0A2M7TLL5_UNCKA</name>
<evidence type="ECO:0000313" key="3">
    <source>
        <dbReference type="Proteomes" id="UP000228920"/>
    </source>
</evidence>
<keyword evidence="1" id="KW-0812">Transmembrane</keyword>
<dbReference type="Proteomes" id="UP000228920">
    <property type="component" value="Unassembled WGS sequence"/>
</dbReference>
<evidence type="ECO:0000313" key="2">
    <source>
        <dbReference type="EMBL" id="PIZ47992.1"/>
    </source>
</evidence>
<feature type="transmembrane region" description="Helical" evidence="1">
    <location>
        <begin position="56"/>
        <end position="76"/>
    </location>
</feature>
<proteinExistence type="predicted"/>
<dbReference type="AlphaFoldDB" id="A0A2M7TLL5"/>
<gene>
    <name evidence="2" type="ORF">COY32_00865</name>
</gene>
<accession>A0A2M7TLL5</accession>